<evidence type="ECO:0000313" key="2">
    <source>
        <dbReference type="Proteomes" id="UP000320806"/>
    </source>
</evidence>
<dbReference type="Proteomes" id="UP000320806">
    <property type="component" value="Unassembled WGS sequence"/>
</dbReference>
<dbReference type="EMBL" id="VFMO01000001">
    <property type="protein sequence ID" value="TQJ15547.1"/>
    <property type="molecule type" value="Genomic_DNA"/>
</dbReference>
<dbReference type="GO" id="GO:0004658">
    <property type="term" value="F:propionyl-CoA carboxylase activity"/>
    <property type="evidence" value="ECO:0007669"/>
    <property type="project" value="InterPro"/>
</dbReference>
<evidence type="ECO:0000313" key="1">
    <source>
        <dbReference type="EMBL" id="TQJ15547.1"/>
    </source>
</evidence>
<protein>
    <recommendedName>
        <fullName evidence="3">Acyl-CoA carboxylase epsilon subunit-like protein</fullName>
    </recommendedName>
</protein>
<dbReference type="InterPro" id="IPR032716">
    <property type="entry name" value="ACC_epsilon"/>
</dbReference>
<reference evidence="1 2" key="1">
    <citation type="submission" date="2019-06" db="EMBL/GenBank/DDBJ databases">
        <title>Sequencing the genomes of 1000 actinobacteria strains.</title>
        <authorList>
            <person name="Klenk H.-P."/>
        </authorList>
    </citation>
    <scope>NUCLEOTIDE SEQUENCE [LARGE SCALE GENOMIC DNA]</scope>
    <source>
        <strain evidence="1 2">DSM 19828</strain>
    </source>
</reference>
<proteinExistence type="predicted"/>
<evidence type="ECO:0008006" key="3">
    <source>
        <dbReference type="Google" id="ProtNLM"/>
    </source>
</evidence>
<keyword evidence="2" id="KW-1185">Reference proteome</keyword>
<accession>A0A542EJN6</accession>
<name>A0A542EJN6_9MICO</name>
<sequence>MSQEQSAQPGTIRFETSAVTPEEMAAVVAVLSATGGGGGDSSMPRSEWAGRARVGWRTSGLPAARFVERLPR</sequence>
<comment type="caution">
    <text evidence="1">The sequence shown here is derived from an EMBL/GenBank/DDBJ whole genome shotgun (WGS) entry which is preliminary data.</text>
</comment>
<dbReference type="GO" id="GO:0003989">
    <property type="term" value="F:acetyl-CoA carboxylase activity"/>
    <property type="evidence" value="ECO:0007669"/>
    <property type="project" value="InterPro"/>
</dbReference>
<organism evidence="1 2">
    <name type="scientific">Yimella lutea</name>
    <dbReference type="NCBI Taxonomy" id="587872"/>
    <lineage>
        <taxon>Bacteria</taxon>
        <taxon>Bacillati</taxon>
        <taxon>Actinomycetota</taxon>
        <taxon>Actinomycetes</taxon>
        <taxon>Micrococcales</taxon>
        <taxon>Dermacoccaceae</taxon>
        <taxon>Yimella</taxon>
    </lineage>
</organism>
<dbReference type="RefSeq" id="WP_141929064.1">
    <property type="nucleotide sequence ID" value="NZ_BAABCI010000036.1"/>
</dbReference>
<dbReference type="AlphaFoldDB" id="A0A542EJN6"/>
<gene>
    <name evidence="1" type="ORF">FB459_3103</name>
</gene>
<dbReference type="Pfam" id="PF13822">
    <property type="entry name" value="ACC_epsilon"/>
    <property type="match status" value="1"/>
</dbReference>